<dbReference type="Gene3D" id="3.20.20.150">
    <property type="entry name" value="Divalent-metal-dependent TIM barrel enzymes"/>
    <property type="match status" value="1"/>
</dbReference>
<dbReference type="GO" id="GO:0050114">
    <property type="term" value="F:myo-inosose-2 dehydratase activity"/>
    <property type="evidence" value="ECO:0007669"/>
    <property type="project" value="UniProtKB-EC"/>
</dbReference>
<gene>
    <name evidence="2" type="ORF">M2350_002204</name>
</gene>
<dbReference type="EC" id="4.2.1.44" evidence="2"/>
<dbReference type="Proteomes" id="UP001204798">
    <property type="component" value="Unassembled WGS sequence"/>
</dbReference>
<dbReference type="Pfam" id="PF01261">
    <property type="entry name" value="AP_endonuc_2"/>
    <property type="match status" value="1"/>
</dbReference>
<keyword evidence="2" id="KW-0456">Lyase</keyword>
<dbReference type="InterPro" id="IPR036237">
    <property type="entry name" value="Xyl_isomerase-like_sf"/>
</dbReference>
<comment type="caution">
    <text evidence="2">The sequence shown here is derived from an EMBL/GenBank/DDBJ whole genome shotgun (WGS) entry which is preliminary data.</text>
</comment>
<dbReference type="InterPro" id="IPR013022">
    <property type="entry name" value="Xyl_isomerase-like_TIM-brl"/>
</dbReference>
<evidence type="ECO:0000313" key="2">
    <source>
        <dbReference type="EMBL" id="MCS3919787.1"/>
    </source>
</evidence>
<evidence type="ECO:0000313" key="3">
    <source>
        <dbReference type="Proteomes" id="UP001204798"/>
    </source>
</evidence>
<sequence>MLGDPVEFLQAVVEHVVHVRAKDISIEQSVDERGKVTGTPVGCACGEGVIDWHAIIKVLKDAGYNGVLSVECGTEEHAAKSINYLRSVLEEVGA</sequence>
<feature type="domain" description="Xylose isomerase-like TIM barrel" evidence="1">
    <location>
        <begin position="7"/>
        <end position="87"/>
    </location>
</feature>
<organism evidence="2 3">
    <name type="scientific">Candidatus Fervidibacter sacchari</name>
    <dbReference type="NCBI Taxonomy" id="1448929"/>
    <lineage>
        <taxon>Bacteria</taxon>
        <taxon>Candidatus Fervidibacterota</taxon>
        <taxon>Candidatus Fervidibacter</taxon>
    </lineage>
</organism>
<dbReference type="SUPFAM" id="SSF51658">
    <property type="entry name" value="Xylose isomerase-like"/>
    <property type="match status" value="1"/>
</dbReference>
<dbReference type="RefSeq" id="WP_326522701.1">
    <property type="nucleotide sequence ID" value="NZ_CP130454.1"/>
</dbReference>
<accession>A0ABT2EPC5</accession>
<reference evidence="2 3" key="1">
    <citation type="submission" date="2022-08" db="EMBL/GenBank/DDBJ databases">
        <title>Bacterial and archaeal communities from various locations to study Microbial Dark Matter (Phase II).</title>
        <authorList>
            <person name="Stepanauskas R."/>
        </authorList>
    </citation>
    <scope>NUCLEOTIDE SEQUENCE [LARGE SCALE GENOMIC DNA]</scope>
    <source>
        <strain evidence="2 3">PD1</strain>
    </source>
</reference>
<protein>
    <submittedName>
        <fullName evidence="2">Inosose dehydratase</fullName>
        <ecNumber evidence="2">4.2.1.44</ecNumber>
    </submittedName>
</protein>
<proteinExistence type="predicted"/>
<evidence type="ECO:0000259" key="1">
    <source>
        <dbReference type="Pfam" id="PF01261"/>
    </source>
</evidence>
<keyword evidence="3" id="KW-1185">Reference proteome</keyword>
<name>A0ABT2EPC5_9BACT</name>
<dbReference type="EMBL" id="JANUCP010000004">
    <property type="protein sequence ID" value="MCS3919787.1"/>
    <property type="molecule type" value="Genomic_DNA"/>
</dbReference>